<dbReference type="EMBL" id="RPFW01000002">
    <property type="protein sequence ID" value="TVZ05747.1"/>
    <property type="molecule type" value="Genomic_DNA"/>
</dbReference>
<feature type="short sequence motif" description="GXSXG" evidence="4">
    <location>
        <begin position="42"/>
        <end position="46"/>
    </location>
</feature>
<gene>
    <name evidence="6" type="ORF">EAS64_14755</name>
</gene>
<reference evidence="6 7" key="1">
    <citation type="submission" date="2018-11" db="EMBL/GenBank/DDBJ databases">
        <title>Trebonia kvetii gen.nov., sp.nov., a novel acidophilic actinobacterium, and proposal of the new actinobacterial family Treboniaceae fam. nov.</title>
        <authorList>
            <person name="Rapoport D."/>
            <person name="Sagova-Mareckova M."/>
            <person name="Sedlacek I."/>
            <person name="Provaznik J."/>
            <person name="Kralova S."/>
            <person name="Pavlinic D."/>
            <person name="Benes V."/>
            <person name="Kopecky J."/>
        </authorList>
    </citation>
    <scope>NUCLEOTIDE SEQUENCE [LARGE SCALE GENOMIC DNA]</scope>
    <source>
        <strain evidence="6 7">15Tr583</strain>
    </source>
</reference>
<accession>A0A6P2C471</accession>
<dbReference type="PROSITE" id="PS51635">
    <property type="entry name" value="PNPLA"/>
    <property type="match status" value="1"/>
</dbReference>
<dbReference type="OrthoDB" id="2339873at2"/>
<name>A0A6P2C471_9ACTN</name>
<dbReference type="Proteomes" id="UP000460272">
    <property type="component" value="Unassembled WGS sequence"/>
</dbReference>
<evidence type="ECO:0000313" key="6">
    <source>
        <dbReference type="EMBL" id="TVZ05747.1"/>
    </source>
</evidence>
<dbReference type="PANTHER" id="PTHR14226:SF57">
    <property type="entry name" value="BLR7027 PROTEIN"/>
    <property type="match status" value="1"/>
</dbReference>
<comment type="caution">
    <text evidence="6">The sequence shown here is derived from an EMBL/GenBank/DDBJ whole genome shotgun (WGS) entry which is preliminary data.</text>
</comment>
<feature type="active site" description="Proton acceptor" evidence="4">
    <location>
        <position position="188"/>
    </location>
</feature>
<dbReference type="GO" id="GO:0016042">
    <property type="term" value="P:lipid catabolic process"/>
    <property type="evidence" value="ECO:0007669"/>
    <property type="project" value="UniProtKB-UniRule"/>
</dbReference>
<dbReference type="Pfam" id="PF01734">
    <property type="entry name" value="Patatin"/>
    <property type="match status" value="1"/>
</dbReference>
<evidence type="ECO:0000256" key="4">
    <source>
        <dbReference type="PROSITE-ProRule" id="PRU01161"/>
    </source>
</evidence>
<dbReference type="Gene3D" id="3.40.1090.10">
    <property type="entry name" value="Cytosolic phospholipase A2 catalytic domain"/>
    <property type="match status" value="2"/>
</dbReference>
<feature type="active site" description="Nucleophile" evidence="4">
    <location>
        <position position="44"/>
    </location>
</feature>
<organism evidence="6 7">
    <name type="scientific">Trebonia kvetii</name>
    <dbReference type="NCBI Taxonomy" id="2480626"/>
    <lineage>
        <taxon>Bacteria</taxon>
        <taxon>Bacillati</taxon>
        <taxon>Actinomycetota</taxon>
        <taxon>Actinomycetes</taxon>
        <taxon>Streptosporangiales</taxon>
        <taxon>Treboniaceae</taxon>
        <taxon>Trebonia</taxon>
    </lineage>
</organism>
<feature type="short sequence motif" description="GXGXXG" evidence="4">
    <location>
        <begin position="11"/>
        <end position="16"/>
    </location>
</feature>
<feature type="short sequence motif" description="DGA/G" evidence="4">
    <location>
        <begin position="188"/>
        <end position="190"/>
    </location>
</feature>
<dbReference type="InterPro" id="IPR050301">
    <property type="entry name" value="NTE"/>
</dbReference>
<dbReference type="InterPro" id="IPR016035">
    <property type="entry name" value="Acyl_Trfase/lysoPLipase"/>
</dbReference>
<sequence length="280" mass="28440">MADGHALVLGGGGVAGIAWMTGLLAGLADAGSDISGADRVIGTSAGATVAAQLGSGLSLDELFARQVDPALQSRELMAVINWERFAADLQPYLDGAGAMDEMLRGFGRFALDADTVQEHERRAVIESRLPSLDWPLTPTSLIAVDCTSGELAAFEASSGVSLVDAVAASCAVPGIWPPVTIAGRRYMDGGVRSGDNADVAAGSQRIIVVSPLGMDSPLPSPLPLRETLTALKDGGASVTVISPDEASVAAIGTNPLDPATRVPAAMAGRAQGRTGLPPAF</sequence>
<keyword evidence="1 4" id="KW-0378">Hydrolase</keyword>
<dbReference type="SUPFAM" id="SSF52151">
    <property type="entry name" value="FabD/lysophospholipase-like"/>
    <property type="match status" value="1"/>
</dbReference>
<evidence type="ECO:0000256" key="2">
    <source>
        <dbReference type="ARBA" id="ARBA00022963"/>
    </source>
</evidence>
<dbReference type="GO" id="GO:0016787">
    <property type="term" value="F:hydrolase activity"/>
    <property type="evidence" value="ECO:0007669"/>
    <property type="project" value="UniProtKB-UniRule"/>
</dbReference>
<evidence type="ECO:0000256" key="3">
    <source>
        <dbReference type="ARBA" id="ARBA00023098"/>
    </source>
</evidence>
<dbReference type="RefSeq" id="WP_145853447.1">
    <property type="nucleotide sequence ID" value="NZ_RPFW01000002.1"/>
</dbReference>
<dbReference type="PANTHER" id="PTHR14226">
    <property type="entry name" value="NEUROPATHY TARGET ESTERASE/SWISS CHEESE D.MELANOGASTER"/>
    <property type="match status" value="1"/>
</dbReference>
<keyword evidence="7" id="KW-1185">Reference proteome</keyword>
<protein>
    <submittedName>
        <fullName evidence="6">Patatin-like phospholipase family protein</fullName>
    </submittedName>
</protein>
<keyword evidence="3 4" id="KW-0443">Lipid metabolism</keyword>
<dbReference type="AlphaFoldDB" id="A0A6P2C471"/>
<feature type="domain" description="PNPLA" evidence="5">
    <location>
        <begin position="7"/>
        <end position="201"/>
    </location>
</feature>
<evidence type="ECO:0000256" key="1">
    <source>
        <dbReference type="ARBA" id="ARBA00022801"/>
    </source>
</evidence>
<dbReference type="InterPro" id="IPR002641">
    <property type="entry name" value="PNPLA_dom"/>
</dbReference>
<evidence type="ECO:0000259" key="5">
    <source>
        <dbReference type="PROSITE" id="PS51635"/>
    </source>
</evidence>
<evidence type="ECO:0000313" key="7">
    <source>
        <dbReference type="Proteomes" id="UP000460272"/>
    </source>
</evidence>
<proteinExistence type="predicted"/>
<keyword evidence="2 4" id="KW-0442">Lipid degradation</keyword>